<keyword evidence="3" id="KW-1185">Reference proteome</keyword>
<dbReference type="EMBL" id="CAJVCH010123307">
    <property type="protein sequence ID" value="CAG7725528.1"/>
    <property type="molecule type" value="Genomic_DNA"/>
</dbReference>
<sequence>MNSSLVLSIMAISIIGELFWTEAKSLSCISEEGTKAPEDGKRLLRNSISGRKQAEMSVTKRLLVWNENASKVKYPTYFENILKRYRRSENSDYEGYDPLFYTRRFRLKRGRSYRF</sequence>
<evidence type="ECO:0000313" key="2">
    <source>
        <dbReference type="EMBL" id="CAG7725528.1"/>
    </source>
</evidence>
<dbReference type="Proteomes" id="UP000708208">
    <property type="component" value="Unassembled WGS sequence"/>
</dbReference>
<name>A0A8J2JWS9_9HEXA</name>
<proteinExistence type="predicted"/>
<gene>
    <name evidence="2" type="ORF">AFUS01_LOCUS14482</name>
</gene>
<keyword evidence="1" id="KW-0732">Signal</keyword>
<feature type="signal peptide" evidence="1">
    <location>
        <begin position="1"/>
        <end position="25"/>
    </location>
</feature>
<organism evidence="2 3">
    <name type="scientific">Allacma fusca</name>
    <dbReference type="NCBI Taxonomy" id="39272"/>
    <lineage>
        <taxon>Eukaryota</taxon>
        <taxon>Metazoa</taxon>
        <taxon>Ecdysozoa</taxon>
        <taxon>Arthropoda</taxon>
        <taxon>Hexapoda</taxon>
        <taxon>Collembola</taxon>
        <taxon>Symphypleona</taxon>
        <taxon>Sminthuridae</taxon>
        <taxon>Allacma</taxon>
    </lineage>
</organism>
<feature type="chain" id="PRO_5035265353" evidence="1">
    <location>
        <begin position="26"/>
        <end position="115"/>
    </location>
</feature>
<protein>
    <submittedName>
        <fullName evidence="2">Uncharacterized protein</fullName>
    </submittedName>
</protein>
<accession>A0A8J2JWS9</accession>
<evidence type="ECO:0000313" key="3">
    <source>
        <dbReference type="Proteomes" id="UP000708208"/>
    </source>
</evidence>
<dbReference type="AlphaFoldDB" id="A0A8J2JWS9"/>
<comment type="caution">
    <text evidence="2">The sequence shown here is derived from an EMBL/GenBank/DDBJ whole genome shotgun (WGS) entry which is preliminary data.</text>
</comment>
<evidence type="ECO:0000256" key="1">
    <source>
        <dbReference type="SAM" id="SignalP"/>
    </source>
</evidence>
<reference evidence="2" key="1">
    <citation type="submission" date="2021-06" db="EMBL/GenBank/DDBJ databases">
        <authorList>
            <person name="Hodson N. C."/>
            <person name="Mongue J. A."/>
            <person name="Jaron S. K."/>
        </authorList>
    </citation>
    <scope>NUCLEOTIDE SEQUENCE</scope>
</reference>